<evidence type="ECO:0000259" key="2">
    <source>
        <dbReference type="SMART" id="SM00460"/>
    </source>
</evidence>
<evidence type="ECO:0000256" key="1">
    <source>
        <dbReference type="SAM" id="SignalP"/>
    </source>
</evidence>
<dbReference type="InterPro" id="IPR002931">
    <property type="entry name" value="Transglutaminase-like"/>
</dbReference>
<gene>
    <name evidence="3" type="ORF">ACFO3O_00150</name>
</gene>
<sequence>MKNGILLGLFFCMLSLHAQRADFKEIDFAKAENIAIRHQGEELTHLPALAFDLTSQLHSDVERFRAIYYWVTHNISGNHGLLSQNERYRKKLKNDPEALQQWNRKFTKEVFAILLEDKETVCTGYAYLIKVLSNLAGIECKIIDGYGTPSGQKSVSKTPNHSWNAVRLNGKWYLCDATWSAGYTDLSSFLFEFEYDNSYFLQKPSEFVKSHQPLEEKWTLLPAVEEEK</sequence>
<proteinExistence type="predicted"/>
<dbReference type="Proteomes" id="UP001596043">
    <property type="component" value="Unassembled WGS sequence"/>
</dbReference>
<organism evidence="3 4">
    <name type="scientific">Dokdonia ponticola</name>
    <dbReference type="NCBI Taxonomy" id="2041041"/>
    <lineage>
        <taxon>Bacteria</taxon>
        <taxon>Pseudomonadati</taxon>
        <taxon>Bacteroidota</taxon>
        <taxon>Flavobacteriia</taxon>
        <taxon>Flavobacteriales</taxon>
        <taxon>Flavobacteriaceae</taxon>
        <taxon>Dokdonia</taxon>
    </lineage>
</organism>
<reference evidence="4" key="1">
    <citation type="journal article" date="2019" name="Int. J. Syst. Evol. Microbiol.">
        <title>The Global Catalogue of Microorganisms (GCM) 10K type strain sequencing project: providing services to taxonomists for standard genome sequencing and annotation.</title>
        <authorList>
            <consortium name="The Broad Institute Genomics Platform"/>
            <consortium name="The Broad Institute Genome Sequencing Center for Infectious Disease"/>
            <person name="Wu L."/>
            <person name="Ma J."/>
        </authorList>
    </citation>
    <scope>NUCLEOTIDE SEQUENCE [LARGE SCALE GENOMIC DNA]</scope>
    <source>
        <strain evidence="4">YJ-61-S</strain>
    </source>
</reference>
<dbReference type="PANTHER" id="PTHR46333">
    <property type="entry name" value="CYTOKINESIS PROTEIN 3"/>
    <property type="match status" value="1"/>
</dbReference>
<protein>
    <submittedName>
        <fullName evidence="3">Transglutaminase domain-containing protein</fullName>
    </submittedName>
</protein>
<dbReference type="SMART" id="SM00460">
    <property type="entry name" value="TGc"/>
    <property type="match status" value="1"/>
</dbReference>
<feature type="signal peptide" evidence="1">
    <location>
        <begin position="1"/>
        <end position="20"/>
    </location>
</feature>
<dbReference type="InterPro" id="IPR052557">
    <property type="entry name" value="CAP/Cytokinesis_protein"/>
</dbReference>
<keyword evidence="4" id="KW-1185">Reference proteome</keyword>
<name>A0ABV9HS15_9FLAO</name>
<feature type="domain" description="Transglutaminase-like" evidence="2">
    <location>
        <begin position="114"/>
        <end position="179"/>
    </location>
</feature>
<accession>A0ABV9HS15</accession>
<dbReference type="Pfam" id="PF01841">
    <property type="entry name" value="Transglut_core"/>
    <property type="match status" value="1"/>
</dbReference>
<dbReference type="Gene3D" id="3.10.620.30">
    <property type="match status" value="1"/>
</dbReference>
<dbReference type="RefSeq" id="WP_379976484.1">
    <property type="nucleotide sequence ID" value="NZ_JBHSFV010000001.1"/>
</dbReference>
<dbReference type="SUPFAM" id="SSF54001">
    <property type="entry name" value="Cysteine proteinases"/>
    <property type="match status" value="1"/>
</dbReference>
<feature type="chain" id="PRO_5047460759" evidence="1">
    <location>
        <begin position="21"/>
        <end position="228"/>
    </location>
</feature>
<comment type="caution">
    <text evidence="3">The sequence shown here is derived from an EMBL/GenBank/DDBJ whole genome shotgun (WGS) entry which is preliminary data.</text>
</comment>
<keyword evidence="1" id="KW-0732">Signal</keyword>
<dbReference type="EMBL" id="JBHSFV010000001">
    <property type="protein sequence ID" value="MFC4632298.1"/>
    <property type="molecule type" value="Genomic_DNA"/>
</dbReference>
<evidence type="ECO:0000313" key="4">
    <source>
        <dbReference type="Proteomes" id="UP001596043"/>
    </source>
</evidence>
<dbReference type="InterPro" id="IPR038765">
    <property type="entry name" value="Papain-like_cys_pep_sf"/>
</dbReference>
<dbReference type="PANTHER" id="PTHR46333:SF2">
    <property type="entry name" value="CYTOKINESIS PROTEIN 3"/>
    <property type="match status" value="1"/>
</dbReference>
<evidence type="ECO:0000313" key="3">
    <source>
        <dbReference type="EMBL" id="MFC4632298.1"/>
    </source>
</evidence>